<dbReference type="Proteomes" id="UP001642483">
    <property type="component" value="Unassembled WGS sequence"/>
</dbReference>
<feature type="signal peptide" evidence="4">
    <location>
        <begin position="1"/>
        <end position="26"/>
    </location>
</feature>
<proteinExistence type="predicted"/>
<comment type="caution">
    <text evidence="6">The sequence shown here is derived from an EMBL/GenBank/DDBJ whole genome shotgun (WGS) entry which is preliminary data.</text>
</comment>
<dbReference type="SMART" id="SM00186">
    <property type="entry name" value="FBG"/>
    <property type="match status" value="1"/>
</dbReference>
<organism evidence="6 7">
    <name type="scientific">Clavelina lepadiformis</name>
    <name type="common">Light-bulb sea squirt</name>
    <name type="synonym">Ascidia lepadiformis</name>
    <dbReference type="NCBI Taxonomy" id="159417"/>
    <lineage>
        <taxon>Eukaryota</taxon>
        <taxon>Metazoa</taxon>
        <taxon>Chordata</taxon>
        <taxon>Tunicata</taxon>
        <taxon>Ascidiacea</taxon>
        <taxon>Aplousobranchia</taxon>
        <taxon>Clavelinidae</taxon>
        <taxon>Clavelina</taxon>
    </lineage>
</organism>
<name>A0ABP0GW89_CLALP</name>
<accession>A0ABP0GW89</accession>
<feature type="chain" id="PRO_5047435300" description="Fibrinogen C-terminal domain-containing protein" evidence="4">
    <location>
        <begin position="27"/>
        <end position="313"/>
    </location>
</feature>
<dbReference type="CDD" id="cd00087">
    <property type="entry name" value="FReD"/>
    <property type="match status" value="1"/>
</dbReference>
<dbReference type="Gene3D" id="1.20.5.320">
    <property type="entry name" value="6-Phosphogluconate Dehydrogenase, domain 3"/>
    <property type="match status" value="1"/>
</dbReference>
<dbReference type="PANTHER" id="PTHR19143:SF458">
    <property type="entry name" value="FIBRINOGEN C-TERMINAL DOMAIN-CONTAINING PROTEIN-RELATED"/>
    <property type="match status" value="1"/>
</dbReference>
<keyword evidence="2" id="KW-0175">Coiled coil</keyword>
<protein>
    <recommendedName>
        <fullName evidence="5">Fibrinogen C-terminal domain-containing protein</fullName>
    </recommendedName>
</protein>
<dbReference type="Gene3D" id="3.90.215.10">
    <property type="entry name" value="Gamma Fibrinogen, chain A, domain 1"/>
    <property type="match status" value="1"/>
</dbReference>
<dbReference type="Pfam" id="PF00147">
    <property type="entry name" value="Fibrinogen_C"/>
    <property type="match status" value="1"/>
</dbReference>
<dbReference type="InterPro" id="IPR020837">
    <property type="entry name" value="Fibrinogen_CS"/>
</dbReference>
<evidence type="ECO:0000256" key="2">
    <source>
        <dbReference type="SAM" id="Coils"/>
    </source>
</evidence>
<keyword evidence="7" id="KW-1185">Reference proteome</keyword>
<dbReference type="SUPFAM" id="SSF56496">
    <property type="entry name" value="Fibrinogen C-terminal domain-like"/>
    <property type="match status" value="1"/>
</dbReference>
<dbReference type="PROSITE" id="PS00514">
    <property type="entry name" value="FIBRINOGEN_C_1"/>
    <property type="match status" value="1"/>
</dbReference>
<dbReference type="PANTHER" id="PTHR19143">
    <property type="entry name" value="FIBRINOGEN/TENASCIN/ANGIOPOEITIN"/>
    <property type="match status" value="1"/>
</dbReference>
<sequence length="313" mass="34991">MEVKRSSNWQVIVLLIIVLATSVCDGARQVTLTCGNDDDDDVSVRGPPGVPGKKGIVGDQGIQGPKGSKGEPGENDSWMEVFERMQQRIQELEKSLSQNTNDLKTVTSNDCKDVLNLGFDTTGIYKVNVGEVYCDMETSGGGWLVFQRRIDGSENFYRDWDSYARGFGNISGEFWLGLDALHEITSRRSYILRVELEDEDSNMAYAEYSTFSIGRRSENYVLTASGFSGDAGDSLEYHNGSPFSTRDSDNDASPSHCAEIFKAAWWYKACHYSNLNGQYRTPGPEPSAQGVDWRNWKGEHYSMKSVEMKIRPT</sequence>
<dbReference type="PROSITE" id="PS51406">
    <property type="entry name" value="FIBRINOGEN_C_2"/>
    <property type="match status" value="1"/>
</dbReference>
<evidence type="ECO:0000313" key="6">
    <source>
        <dbReference type="EMBL" id="CAK8696007.1"/>
    </source>
</evidence>
<gene>
    <name evidence="6" type="ORF">CVLEPA_LOCUS29203</name>
</gene>
<feature type="coiled-coil region" evidence="2">
    <location>
        <begin position="75"/>
        <end position="109"/>
    </location>
</feature>
<evidence type="ECO:0000256" key="1">
    <source>
        <dbReference type="ARBA" id="ARBA00023157"/>
    </source>
</evidence>
<reference evidence="6 7" key="1">
    <citation type="submission" date="2024-02" db="EMBL/GenBank/DDBJ databases">
        <authorList>
            <person name="Daric V."/>
            <person name="Darras S."/>
        </authorList>
    </citation>
    <scope>NUCLEOTIDE SEQUENCE [LARGE SCALE GENOMIC DNA]</scope>
</reference>
<dbReference type="InterPro" id="IPR014716">
    <property type="entry name" value="Fibrinogen_a/b/g_C_1"/>
</dbReference>
<dbReference type="InterPro" id="IPR050373">
    <property type="entry name" value="Fibrinogen_C-term_domain"/>
</dbReference>
<feature type="region of interest" description="Disordered" evidence="3">
    <location>
        <begin position="36"/>
        <end position="75"/>
    </location>
</feature>
<keyword evidence="1" id="KW-1015">Disulfide bond</keyword>
<dbReference type="InterPro" id="IPR002181">
    <property type="entry name" value="Fibrinogen_a/b/g_C_dom"/>
</dbReference>
<evidence type="ECO:0000256" key="3">
    <source>
        <dbReference type="SAM" id="MobiDB-lite"/>
    </source>
</evidence>
<evidence type="ECO:0000313" key="7">
    <source>
        <dbReference type="Proteomes" id="UP001642483"/>
    </source>
</evidence>
<dbReference type="InterPro" id="IPR036056">
    <property type="entry name" value="Fibrinogen-like_C"/>
</dbReference>
<feature type="domain" description="Fibrinogen C-terminal" evidence="5">
    <location>
        <begin position="102"/>
        <end position="313"/>
    </location>
</feature>
<feature type="compositionally biased region" description="Low complexity" evidence="3">
    <location>
        <begin position="44"/>
        <end position="59"/>
    </location>
</feature>
<keyword evidence="4" id="KW-0732">Signal</keyword>
<evidence type="ECO:0000256" key="4">
    <source>
        <dbReference type="SAM" id="SignalP"/>
    </source>
</evidence>
<dbReference type="EMBL" id="CAWYQH010000152">
    <property type="protein sequence ID" value="CAK8696007.1"/>
    <property type="molecule type" value="Genomic_DNA"/>
</dbReference>
<evidence type="ECO:0000259" key="5">
    <source>
        <dbReference type="PROSITE" id="PS51406"/>
    </source>
</evidence>